<feature type="region of interest" description="Disordered" evidence="3">
    <location>
        <begin position="223"/>
        <end position="308"/>
    </location>
</feature>
<organism evidence="5 6">
    <name type="scientific">Ustilago bromivora</name>
    <dbReference type="NCBI Taxonomy" id="307758"/>
    <lineage>
        <taxon>Eukaryota</taxon>
        <taxon>Fungi</taxon>
        <taxon>Dikarya</taxon>
        <taxon>Basidiomycota</taxon>
        <taxon>Ustilaginomycotina</taxon>
        <taxon>Ustilaginomycetes</taxon>
        <taxon>Ustilaginales</taxon>
        <taxon>Ustilaginaceae</taxon>
        <taxon>Ustilago</taxon>
    </lineage>
</organism>
<feature type="domain" description="Fork-head" evidence="4">
    <location>
        <begin position="122"/>
        <end position="203"/>
    </location>
</feature>
<evidence type="ECO:0000313" key="5">
    <source>
        <dbReference type="EMBL" id="SYW83716.1"/>
    </source>
</evidence>
<dbReference type="GO" id="GO:0005634">
    <property type="term" value="C:nucleus"/>
    <property type="evidence" value="ECO:0007669"/>
    <property type="project" value="UniProtKB-SubCell"/>
</dbReference>
<proteinExistence type="predicted"/>
<dbReference type="PANTHER" id="PTHR11829:SF343">
    <property type="entry name" value="FORK-HEAD DOMAIN-CONTAINING PROTEIN"/>
    <property type="match status" value="1"/>
</dbReference>
<evidence type="ECO:0000259" key="4">
    <source>
        <dbReference type="PROSITE" id="PS50039"/>
    </source>
</evidence>
<feature type="compositionally biased region" description="Basic residues" evidence="3">
    <location>
        <begin position="284"/>
        <end position="293"/>
    </location>
</feature>
<reference evidence="5" key="1">
    <citation type="submission" date="2018-08" db="EMBL/GenBank/DDBJ databases">
        <authorList>
            <person name="Guldener U."/>
        </authorList>
    </citation>
    <scope>NUCLEOTIDE SEQUENCE</scope>
    <source>
        <strain evidence="5">UB2</strain>
    </source>
</reference>
<dbReference type="GO" id="GO:0000981">
    <property type="term" value="F:DNA-binding transcription factor activity, RNA polymerase II-specific"/>
    <property type="evidence" value="ECO:0007669"/>
    <property type="project" value="TreeGrafter"/>
</dbReference>
<dbReference type="SUPFAM" id="SSF46785">
    <property type="entry name" value="Winged helix' DNA-binding domain"/>
    <property type="match status" value="1"/>
</dbReference>
<dbReference type="InterPro" id="IPR036390">
    <property type="entry name" value="WH_DNA-bd_sf"/>
</dbReference>
<feature type="DNA-binding region" description="Fork-head" evidence="2">
    <location>
        <begin position="122"/>
        <end position="203"/>
    </location>
</feature>
<feature type="compositionally biased region" description="Low complexity" evidence="3">
    <location>
        <begin position="413"/>
        <end position="423"/>
    </location>
</feature>
<dbReference type="CDD" id="cd00059">
    <property type="entry name" value="FH_FOX"/>
    <property type="match status" value="1"/>
</dbReference>
<sequence>MYLSQPRDLMTSMSAGCSRSTTFLPIPDSLAPLPPFQSDNLNDNRRSVDLDSYSLQSPPEGDYDPMHEFSPTRFVHPATLVSPDPYAHAMTTSEGRSMSRLFRSQHFQEVWDKLDPGSVETRPPHPYTELIKLCILKRHEGKLTLIQLYHDLEAKFPHFAASPKGAGWKNTLRHNLSTQPYFIKLEREHGQLGKGHYWAYCPDLEKPTSLAQSSIVQLSSLWPPSASASSLSPRDEGTRTLSSATEFQRGPEPYRRHGEASSLPRYRVAEGTRESYDLPNSYRRSMHEHHRAGVPRTTSSSFHARRLSSPVRNLRPLEDREMRTVSSRITRLRSATISTLSRPSPVAPTPPAGYEHRRPSLHYPSSSSSISPYAEDLDRDDDELMRPSLPDLPAAPARSLSDWYLNNPIPRRMSSASSAGSSAHSRHARSSTPRAFQSFMLPET</sequence>
<keyword evidence="1 2" id="KW-0238">DNA-binding</keyword>
<dbReference type="PROSITE" id="PS50039">
    <property type="entry name" value="FORK_HEAD_3"/>
    <property type="match status" value="1"/>
</dbReference>
<feature type="region of interest" description="Disordered" evidence="3">
    <location>
        <begin position="336"/>
        <end position="375"/>
    </location>
</feature>
<evidence type="ECO:0000256" key="1">
    <source>
        <dbReference type="ARBA" id="ARBA00023125"/>
    </source>
</evidence>
<keyword evidence="2" id="KW-0539">Nucleus</keyword>
<feature type="compositionally biased region" description="Basic and acidic residues" evidence="3">
    <location>
        <begin position="267"/>
        <end position="276"/>
    </location>
</feature>
<dbReference type="Gene3D" id="1.10.10.10">
    <property type="entry name" value="Winged helix-like DNA-binding domain superfamily/Winged helix DNA-binding domain"/>
    <property type="match status" value="1"/>
</dbReference>
<evidence type="ECO:0000313" key="6">
    <source>
        <dbReference type="Proteomes" id="UP000658997"/>
    </source>
</evidence>
<comment type="subcellular location">
    <subcellularLocation>
        <location evidence="2">Nucleus</location>
    </subcellularLocation>
</comment>
<dbReference type="InterPro" id="IPR001766">
    <property type="entry name" value="Fork_head_dom"/>
</dbReference>
<dbReference type="GO" id="GO:0000978">
    <property type="term" value="F:RNA polymerase II cis-regulatory region sequence-specific DNA binding"/>
    <property type="evidence" value="ECO:0007669"/>
    <property type="project" value="TreeGrafter"/>
</dbReference>
<dbReference type="PANTHER" id="PTHR11829">
    <property type="entry name" value="FORKHEAD BOX PROTEIN"/>
    <property type="match status" value="1"/>
</dbReference>
<feature type="compositionally biased region" description="Low complexity" evidence="3">
    <location>
        <begin position="361"/>
        <end position="372"/>
    </location>
</feature>
<feature type="compositionally biased region" description="Low complexity" evidence="3">
    <location>
        <begin position="223"/>
        <end position="232"/>
    </location>
</feature>
<evidence type="ECO:0000256" key="3">
    <source>
        <dbReference type="SAM" id="MobiDB-lite"/>
    </source>
</evidence>
<gene>
    <name evidence="5" type="ORF">UBRO2_05272</name>
</gene>
<keyword evidence="6" id="KW-1185">Reference proteome</keyword>
<protein>
    <submittedName>
        <fullName evidence="5">Related to HCM1 - Forkhead transcription factor</fullName>
    </submittedName>
</protein>
<name>A0A8H8QRG4_9BASI</name>
<dbReference type="EMBL" id="ULHB01000154">
    <property type="protein sequence ID" value="SYW83716.1"/>
    <property type="molecule type" value="Genomic_DNA"/>
</dbReference>
<dbReference type="PRINTS" id="PR00053">
    <property type="entry name" value="FORKHEAD"/>
</dbReference>
<dbReference type="Proteomes" id="UP000658997">
    <property type="component" value="Unassembled WGS sequence"/>
</dbReference>
<dbReference type="InterPro" id="IPR050211">
    <property type="entry name" value="FOX_domain-containing"/>
</dbReference>
<accession>A0A8H8QRG4</accession>
<comment type="caution">
    <text evidence="5">The sequence shown here is derived from an EMBL/GenBank/DDBJ whole genome shotgun (WGS) entry which is preliminary data.</text>
</comment>
<dbReference type="SMART" id="SM00339">
    <property type="entry name" value="FH"/>
    <property type="match status" value="1"/>
</dbReference>
<dbReference type="Pfam" id="PF00250">
    <property type="entry name" value="Forkhead"/>
    <property type="match status" value="1"/>
</dbReference>
<evidence type="ECO:0000256" key="2">
    <source>
        <dbReference type="PROSITE-ProRule" id="PRU00089"/>
    </source>
</evidence>
<feature type="region of interest" description="Disordered" evidence="3">
    <location>
        <begin position="413"/>
        <end position="444"/>
    </location>
</feature>
<dbReference type="AlphaFoldDB" id="A0A8H8QRG4"/>
<dbReference type="InterPro" id="IPR036388">
    <property type="entry name" value="WH-like_DNA-bd_sf"/>
</dbReference>